<evidence type="ECO:0000313" key="1">
    <source>
        <dbReference type="EMBL" id="SPD73439.1"/>
    </source>
</evidence>
<protein>
    <submittedName>
        <fullName evidence="1">Uncharacterized protein</fullName>
    </submittedName>
</protein>
<proteinExistence type="predicted"/>
<name>A0A445MVL0_9BACT</name>
<organism evidence="1">
    <name type="scientific">uncultured Desulfobacterium sp</name>
    <dbReference type="NCBI Taxonomy" id="201089"/>
    <lineage>
        <taxon>Bacteria</taxon>
        <taxon>Pseudomonadati</taxon>
        <taxon>Thermodesulfobacteriota</taxon>
        <taxon>Desulfobacteria</taxon>
        <taxon>Desulfobacterales</taxon>
        <taxon>Desulfobacteriaceae</taxon>
        <taxon>Desulfobacterium</taxon>
        <taxon>environmental samples</taxon>
    </lineage>
</organism>
<accession>A0A445MVL0</accession>
<gene>
    <name evidence="1" type="ORF">PITCH_A190015</name>
</gene>
<reference evidence="1" key="1">
    <citation type="submission" date="2018-01" db="EMBL/GenBank/DDBJ databases">
        <authorList>
            <person name="Regsiter A."/>
            <person name="William W."/>
        </authorList>
    </citation>
    <scope>NUCLEOTIDE SEQUENCE</scope>
    <source>
        <strain evidence="1">TRIP AH-1</strain>
    </source>
</reference>
<dbReference type="EMBL" id="OJIN01000101">
    <property type="protein sequence ID" value="SPD73439.1"/>
    <property type="molecule type" value="Genomic_DNA"/>
</dbReference>
<dbReference type="AlphaFoldDB" id="A0A445MVL0"/>
<sequence length="59" mass="6573">MCKYDWKRHISIRITLFAEDVEQEGPDGVSIEPAPPGTVISDVLCLRNITQSQAKLSSE</sequence>